<evidence type="ECO:0000313" key="12">
    <source>
        <dbReference type="Proteomes" id="UP000821853"/>
    </source>
</evidence>
<evidence type="ECO:0000256" key="2">
    <source>
        <dbReference type="ARBA" id="ARBA00005441"/>
    </source>
</evidence>
<dbReference type="VEuPathDB" id="VectorBase:HLOH_058498"/>
<organism evidence="11 12">
    <name type="scientific">Haemaphysalis longicornis</name>
    <name type="common">Bush tick</name>
    <dbReference type="NCBI Taxonomy" id="44386"/>
    <lineage>
        <taxon>Eukaryota</taxon>
        <taxon>Metazoa</taxon>
        <taxon>Ecdysozoa</taxon>
        <taxon>Arthropoda</taxon>
        <taxon>Chelicerata</taxon>
        <taxon>Arachnida</taxon>
        <taxon>Acari</taxon>
        <taxon>Parasitiformes</taxon>
        <taxon>Ixodida</taxon>
        <taxon>Ixodoidea</taxon>
        <taxon>Ixodidae</taxon>
        <taxon>Haemaphysalinae</taxon>
        <taxon>Haemaphysalis</taxon>
    </lineage>
</organism>
<comment type="similarity">
    <text evidence="2">Belongs to the sphingomyelin synthase family.</text>
</comment>
<comment type="caution">
    <text evidence="11">The sequence shown here is derived from an EMBL/GenBank/DDBJ whole genome shotgun (WGS) entry which is preliminary data.</text>
</comment>
<keyword evidence="6 9" id="KW-1133">Transmembrane helix</keyword>
<evidence type="ECO:0000256" key="7">
    <source>
        <dbReference type="ARBA" id="ARBA00023098"/>
    </source>
</evidence>
<keyword evidence="5" id="KW-0746">Sphingolipid metabolism</keyword>
<gene>
    <name evidence="11" type="ORF">HPB48_001771</name>
</gene>
<dbReference type="GO" id="GO:0006686">
    <property type="term" value="P:sphingomyelin biosynthetic process"/>
    <property type="evidence" value="ECO:0007669"/>
    <property type="project" value="TreeGrafter"/>
</dbReference>
<dbReference type="OMA" id="HWPLRCP"/>
<feature type="transmembrane region" description="Helical" evidence="9">
    <location>
        <begin position="85"/>
        <end position="103"/>
    </location>
</feature>
<feature type="transmembrane region" description="Helical" evidence="9">
    <location>
        <begin position="206"/>
        <end position="224"/>
    </location>
</feature>
<dbReference type="InterPro" id="IPR025749">
    <property type="entry name" value="Sphingomyelin_synth-like_dom"/>
</dbReference>
<reference evidence="11 12" key="1">
    <citation type="journal article" date="2020" name="Cell">
        <title>Large-Scale Comparative Analyses of Tick Genomes Elucidate Their Genetic Diversity and Vector Capacities.</title>
        <authorList>
            <consortium name="Tick Genome and Microbiome Consortium (TIGMIC)"/>
            <person name="Jia N."/>
            <person name="Wang J."/>
            <person name="Shi W."/>
            <person name="Du L."/>
            <person name="Sun Y."/>
            <person name="Zhan W."/>
            <person name="Jiang J.F."/>
            <person name="Wang Q."/>
            <person name="Zhang B."/>
            <person name="Ji P."/>
            <person name="Bell-Sakyi L."/>
            <person name="Cui X.M."/>
            <person name="Yuan T.T."/>
            <person name="Jiang B.G."/>
            <person name="Yang W.F."/>
            <person name="Lam T.T."/>
            <person name="Chang Q.C."/>
            <person name="Ding S.J."/>
            <person name="Wang X.J."/>
            <person name="Zhu J.G."/>
            <person name="Ruan X.D."/>
            <person name="Zhao L."/>
            <person name="Wei J.T."/>
            <person name="Ye R.Z."/>
            <person name="Que T.C."/>
            <person name="Du C.H."/>
            <person name="Zhou Y.H."/>
            <person name="Cheng J.X."/>
            <person name="Dai P.F."/>
            <person name="Guo W.B."/>
            <person name="Han X.H."/>
            <person name="Huang E.J."/>
            <person name="Li L.F."/>
            <person name="Wei W."/>
            <person name="Gao Y.C."/>
            <person name="Liu J.Z."/>
            <person name="Shao H.Z."/>
            <person name="Wang X."/>
            <person name="Wang C.C."/>
            <person name="Yang T.C."/>
            <person name="Huo Q.B."/>
            <person name="Li W."/>
            <person name="Chen H.Y."/>
            <person name="Chen S.E."/>
            <person name="Zhou L.G."/>
            <person name="Ni X.B."/>
            <person name="Tian J.H."/>
            <person name="Sheng Y."/>
            <person name="Liu T."/>
            <person name="Pan Y.S."/>
            <person name="Xia L.Y."/>
            <person name="Li J."/>
            <person name="Zhao F."/>
            <person name="Cao W.C."/>
        </authorList>
    </citation>
    <scope>NUCLEOTIDE SEQUENCE [LARGE SCALE GENOMIC DNA]</scope>
    <source>
        <strain evidence="11">HaeL-2018</strain>
    </source>
</reference>
<proteinExistence type="inferred from homology"/>
<keyword evidence="3" id="KW-0808">Transferase</keyword>
<keyword evidence="12" id="KW-1185">Reference proteome</keyword>
<dbReference type="GO" id="GO:0047493">
    <property type="term" value="F:ceramide cholinephosphotransferase activity"/>
    <property type="evidence" value="ECO:0007669"/>
    <property type="project" value="TreeGrafter"/>
</dbReference>
<dbReference type="GO" id="GO:0005789">
    <property type="term" value="C:endoplasmic reticulum membrane"/>
    <property type="evidence" value="ECO:0007669"/>
    <property type="project" value="TreeGrafter"/>
</dbReference>
<evidence type="ECO:0000259" key="10">
    <source>
        <dbReference type="Pfam" id="PF14360"/>
    </source>
</evidence>
<feature type="transmembrane region" description="Helical" evidence="9">
    <location>
        <begin position="115"/>
        <end position="136"/>
    </location>
</feature>
<evidence type="ECO:0000256" key="3">
    <source>
        <dbReference type="ARBA" id="ARBA00022679"/>
    </source>
</evidence>
<dbReference type="InterPro" id="IPR045221">
    <property type="entry name" value="Sphingomyelin_synth-like"/>
</dbReference>
<protein>
    <recommendedName>
        <fullName evidence="10">Sphingomyelin synthase-like domain-containing protein</fullName>
    </recommendedName>
</protein>
<dbReference type="GO" id="GO:0046513">
    <property type="term" value="P:ceramide biosynthetic process"/>
    <property type="evidence" value="ECO:0007669"/>
    <property type="project" value="TreeGrafter"/>
</dbReference>
<dbReference type="Proteomes" id="UP000821853">
    <property type="component" value="Unassembled WGS sequence"/>
</dbReference>
<keyword evidence="8 9" id="KW-0472">Membrane</keyword>
<dbReference type="PANTHER" id="PTHR21290">
    <property type="entry name" value="SPHINGOMYELIN SYNTHETASE"/>
    <property type="match status" value="1"/>
</dbReference>
<dbReference type="AlphaFoldDB" id="A0A9J6GP49"/>
<dbReference type="GO" id="GO:0033188">
    <property type="term" value="F:sphingomyelin synthase activity"/>
    <property type="evidence" value="ECO:0007669"/>
    <property type="project" value="TreeGrafter"/>
</dbReference>
<dbReference type="Pfam" id="PF14360">
    <property type="entry name" value="PAP2_C"/>
    <property type="match status" value="1"/>
</dbReference>
<evidence type="ECO:0000256" key="6">
    <source>
        <dbReference type="ARBA" id="ARBA00022989"/>
    </source>
</evidence>
<sequence>MMCPYLCFRTSADTTATPDERSAEPQLVQEKCKTLVAFAFLLTTVIFNLTCIAVIHERVPDRATHPPLPDIYFDIFPPVDWALDVSEYIIIFCMWTTLGLMLVHRYRWIVMQRVFFIMALLYLMRGITMSVTQAPIASTTYFCSPKANSTDLLLIVRRVAKLISGFGLSVNGQHTFCGDYIFSGHTFTLTMAYLVFREYSPQRLKFLPFVYFVLAAVGVFLVLLSRGHYTVDVVIAYYVTTRVFWIYHTLANNVSLKVASENNFLSRSWWFPLFTYFEKNVGGVLPREYEWPLPWPRKWQPKIPTSSHPSHGEDNQQGP</sequence>
<keyword evidence="7" id="KW-0443">Lipid metabolism</keyword>
<comment type="subcellular location">
    <subcellularLocation>
        <location evidence="1">Membrane</location>
        <topology evidence="1">Multi-pass membrane protein</topology>
    </subcellularLocation>
</comment>
<dbReference type="OrthoDB" id="422827at2759"/>
<evidence type="ECO:0000256" key="1">
    <source>
        <dbReference type="ARBA" id="ARBA00004141"/>
    </source>
</evidence>
<evidence type="ECO:0000256" key="4">
    <source>
        <dbReference type="ARBA" id="ARBA00022692"/>
    </source>
</evidence>
<dbReference type="PANTHER" id="PTHR21290:SF27">
    <property type="entry name" value="PHOSPHATIDYLCHOLINE:CERAMIDE CHOLINEPHOSPHOTRANSFERASE 1"/>
    <property type="match status" value="1"/>
</dbReference>
<feature type="domain" description="Sphingomyelin synthase-like" evidence="10">
    <location>
        <begin position="177"/>
        <end position="249"/>
    </location>
</feature>
<evidence type="ECO:0000313" key="11">
    <source>
        <dbReference type="EMBL" id="KAH9376384.1"/>
    </source>
</evidence>
<evidence type="ECO:0000256" key="5">
    <source>
        <dbReference type="ARBA" id="ARBA00022919"/>
    </source>
</evidence>
<name>A0A9J6GP49_HAELO</name>
<dbReference type="EMBL" id="JABSTR010000008">
    <property type="protein sequence ID" value="KAH9376384.1"/>
    <property type="molecule type" value="Genomic_DNA"/>
</dbReference>
<feature type="transmembrane region" description="Helical" evidence="9">
    <location>
        <begin position="35"/>
        <end position="55"/>
    </location>
</feature>
<dbReference type="GO" id="GO:0005886">
    <property type="term" value="C:plasma membrane"/>
    <property type="evidence" value="ECO:0007669"/>
    <property type="project" value="TreeGrafter"/>
</dbReference>
<evidence type="ECO:0000256" key="9">
    <source>
        <dbReference type="SAM" id="Phobius"/>
    </source>
</evidence>
<dbReference type="GO" id="GO:0000139">
    <property type="term" value="C:Golgi membrane"/>
    <property type="evidence" value="ECO:0007669"/>
    <property type="project" value="TreeGrafter"/>
</dbReference>
<keyword evidence="4 9" id="KW-0812">Transmembrane</keyword>
<accession>A0A9J6GP49</accession>
<evidence type="ECO:0000256" key="8">
    <source>
        <dbReference type="ARBA" id="ARBA00023136"/>
    </source>
</evidence>